<evidence type="ECO:0000313" key="3">
    <source>
        <dbReference type="Proteomes" id="UP001215598"/>
    </source>
</evidence>
<accession>A0AAD7HFF2</accession>
<keyword evidence="3" id="KW-1185">Reference proteome</keyword>
<reference evidence="2" key="1">
    <citation type="submission" date="2023-03" db="EMBL/GenBank/DDBJ databases">
        <title>Massive genome expansion in bonnet fungi (Mycena s.s.) driven by repeated elements and novel gene families across ecological guilds.</title>
        <authorList>
            <consortium name="Lawrence Berkeley National Laboratory"/>
            <person name="Harder C.B."/>
            <person name="Miyauchi S."/>
            <person name="Viragh M."/>
            <person name="Kuo A."/>
            <person name="Thoen E."/>
            <person name="Andreopoulos B."/>
            <person name="Lu D."/>
            <person name="Skrede I."/>
            <person name="Drula E."/>
            <person name="Henrissat B."/>
            <person name="Morin E."/>
            <person name="Kohler A."/>
            <person name="Barry K."/>
            <person name="LaButti K."/>
            <person name="Morin E."/>
            <person name="Salamov A."/>
            <person name="Lipzen A."/>
            <person name="Mereny Z."/>
            <person name="Hegedus B."/>
            <person name="Baldrian P."/>
            <person name="Stursova M."/>
            <person name="Weitz H."/>
            <person name="Taylor A."/>
            <person name="Grigoriev I.V."/>
            <person name="Nagy L.G."/>
            <person name="Martin F."/>
            <person name="Kauserud H."/>
        </authorList>
    </citation>
    <scope>NUCLEOTIDE SEQUENCE</scope>
    <source>
        <strain evidence="2">CBHHK182m</strain>
    </source>
</reference>
<evidence type="ECO:0000313" key="2">
    <source>
        <dbReference type="EMBL" id="KAJ7719509.1"/>
    </source>
</evidence>
<feature type="compositionally biased region" description="Basic and acidic residues" evidence="1">
    <location>
        <begin position="245"/>
        <end position="254"/>
    </location>
</feature>
<dbReference type="InterPro" id="IPR016024">
    <property type="entry name" value="ARM-type_fold"/>
</dbReference>
<sequence length="302" mass="33513">MTGEEDRIRTIAGYLLKNNARLILTAAPEDVVAFLGQLEPRNWPECLQQLMNALDSTDFGPPGGAWRAAFNILEKACENYPRKMDDEINGTCPLDFMIPKFLMLAEHPSAKVPSRASPPLSPSAPSPSLSTSTPSLPPSSSSRPTTTLCTPPRLPGPCSPPTRPEKLMPRWLMWQAEYMLYSTKDKNENVALKTCEFCLTFAEDADLAVHLHPLLGKVAPVLLDCMIYGEDDLLCLEGDTEDAAVPDKDTDIKPRHYGGGKSHGLERPCERRHRQSRRGAQNCALAHTPRRRSIQTRRTITI</sequence>
<dbReference type="InterPro" id="IPR011989">
    <property type="entry name" value="ARM-like"/>
</dbReference>
<evidence type="ECO:0000256" key="1">
    <source>
        <dbReference type="SAM" id="MobiDB-lite"/>
    </source>
</evidence>
<dbReference type="Proteomes" id="UP001215598">
    <property type="component" value="Unassembled WGS sequence"/>
</dbReference>
<feature type="compositionally biased region" description="Low complexity" evidence="1">
    <location>
        <begin position="126"/>
        <end position="151"/>
    </location>
</feature>
<comment type="caution">
    <text evidence="2">The sequence shown here is derived from an EMBL/GenBank/DDBJ whole genome shotgun (WGS) entry which is preliminary data.</text>
</comment>
<dbReference type="Gene3D" id="1.25.10.10">
    <property type="entry name" value="Leucine-rich Repeat Variant"/>
    <property type="match status" value="2"/>
</dbReference>
<gene>
    <name evidence="2" type="ORF">B0H16DRAFT_1739333</name>
</gene>
<feature type="region of interest" description="Disordered" evidence="1">
    <location>
        <begin position="112"/>
        <end position="163"/>
    </location>
</feature>
<protein>
    <submittedName>
        <fullName evidence="2">Uncharacterized protein</fullName>
    </submittedName>
</protein>
<name>A0AAD7HFF2_9AGAR</name>
<proteinExistence type="predicted"/>
<dbReference type="EMBL" id="JARKIB010000251">
    <property type="protein sequence ID" value="KAJ7719509.1"/>
    <property type="molecule type" value="Genomic_DNA"/>
</dbReference>
<dbReference type="SUPFAM" id="SSF48371">
    <property type="entry name" value="ARM repeat"/>
    <property type="match status" value="1"/>
</dbReference>
<feature type="compositionally biased region" description="Pro residues" evidence="1">
    <location>
        <begin position="152"/>
        <end position="162"/>
    </location>
</feature>
<feature type="region of interest" description="Disordered" evidence="1">
    <location>
        <begin position="245"/>
        <end position="302"/>
    </location>
</feature>
<organism evidence="2 3">
    <name type="scientific">Mycena metata</name>
    <dbReference type="NCBI Taxonomy" id="1033252"/>
    <lineage>
        <taxon>Eukaryota</taxon>
        <taxon>Fungi</taxon>
        <taxon>Dikarya</taxon>
        <taxon>Basidiomycota</taxon>
        <taxon>Agaricomycotina</taxon>
        <taxon>Agaricomycetes</taxon>
        <taxon>Agaricomycetidae</taxon>
        <taxon>Agaricales</taxon>
        <taxon>Marasmiineae</taxon>
        <taxon>Mycenaceae</taxon>
        <taxon>Mycena</taxon>
    </lineage>
</organism>
<dbReference type="AlphaFoldDB" id="A0AAD7HFF2"/>